<dbReference type="PANTHER" id="PTHR21310">
    <property type="entry name" value="AMINOGLYCOSIDE PHOSPHOTRANSFERASE-RELATED-RELATED"/>
    <property type="match status" value="1"/>
</dbReference>
<dbReference type="RefSeq" id="XP_046015966.1">
    <property type="nucleotide sequence ID" value="XM_046163678.1"/>
</dbReference>
<feature type="region of interest" description="Disordered" evidence="1">
    <location>
        <begin position="105"/>
        <end position="141"/>
    </location>
</feature>
<reference evidence="2" key="1">
    <citation type="journal article" date="2021" name="Nat. Commun.">
        <title>Genetic determinants of endophytism in the Arabidopsis root mycobiome.</title>
        <authorList>
            <person name="Mesny F."/>
            <person name="Miyauchi S."/>
            <person name="Thiergart T."/>
            <person name="Pickel B."/>
            <person name="Atanasova L."/>
            <person name="Karlsson M."/>
            <person name="Huettel B."/>
            <person name="Barry K.W."/>
            <person name="Haridas S."/>
            <person name="Chen C."/>
            <person name="Bauer D."/>
            <person name="Andreopoulos W."/>
            <person name="Pangilinan J."/>
            <person name="LaButti K."/>
            <person name="Riley R."/>
            <person name="Lipzen A."/>
            <person name="Clum A."/>
            <person name="Drula E."/>
            <person name="Henrissat B."/>
            <person name="Kohler A."/>
            <person name="Grigoriev I.V."/>
            <person name="Martin F.M."/>
            <person name="Hacquard S."/>
        </authorList>
    </citation>
    <scope>NUCLEOTIDE SEQUENCE</scope>
    <source>
        <strain evidence="2">MPI-CAGE-CH-0230</strain>
    </source>
</reference>
<sequence>MPWARDPNKPQPWDNDSRFGLGWMTPYGGLTMVPVWRLDPPLEQDILVTLWQAGVFDKNEGGGSMNTRDDAHAVDAGGVGANNTPRSCWSSKGIRVRRFVRDEEPAHASSLESHHDSGRPPVSNNNNTLPTNSNQARYHADDTRNRLYLVADERNPQRTQTYMLKLMLPLCPRGGAKTASEVAAMAWARENTHLPVPRVRAFCTSRRENPMGLEWILMEYLGLGEDIDDADDEAGEAGGGGGGGGAIVKDRMVRPLSECWHDVSMGAKKRIVEQLAQYCAAMCKKPFGGGIGNVYPGDDKGLVLTDRTEREYCGIADTGHGGPLKFHKGPVVSMPFY</sequence>
<gene>
    <name evidence="2" type="ORF">B0I36DRAFT_97538</name>
</gene>
<evidence type="ECO:0000256" key="1">
    <source>
        <dbReference type="SAM" id="MobiDB-lite"/>
    </source>
</evidence>
<dbReference type="Proteomes" id="UP000756346">
    <property type="component" value="Unassembled WGS sequence"/>
</dbReference>
<name>A0A9P8YCB9_9PEZI</name>
<organism evidence="2 3">
    <name type="scientific">Microdochium trichocladiopsis</name>
    <dbReference type="NCBI Taxonomy" id="1682393"/>
    <lineage>
        <taxon>Eukaryota</taxon>
        <taxon>Fungi</taxon>
        <taxon>Dikarya</taxon>
        <taxon>Ascomycota</taxon>
        <taxon>Pezizomycotina</taxon>
        <taxon>Sordariomycetes</taxon>
        <taxon>Xylariomycetidae</taxon>
        <taxon>Xylariales</taxon>
        <taxon>Microdochiaceae</taxon>
        <taxon>Microdochium</taxon>
    </lineage>
</organism>
<comment type="caution">
    <text evidence="2">The sequence shown here is derived from an EMBL/GenBank/DDBJ whole genome shotgun (WGS) entry which is preliminary data.</text>
</comment>
<dbReference type="InterPro" id="IPR011009">
    <property type="entry name" value="Kinase-like_dom_sf"/>
</dbReference>
<evidence type="ECO:0000313" key="3">
    <source>
        <dbReference type="Proteomes" id="UP000756346"/>
    </source>
</evidence>
<accession>A0A9P8YCB9</accession>
<dbReference type="SUPFAM" id="SSF56112">
    <property type="entry name" value="Protein kinase-like (PK-like)"/>
    <property type="match status" value="1"/>
</dbReference>
<feature type="compositionally biased region" description="Basic and acidic residues" evidence="1">
    <location>
        <begin position="105"/>
        <end position="118"/>
    </location>
</feature>
<protein>
    <submittedName>
        <fullName evidence="2">Uncharacterized protein</fullName>
    </submittedName>
</protein>
<keyword evidence="3" id="KW-1185">Reference proteome</keyword>
<dbReference type="PANTHER" id="PTHR21310:SF13">
    <property type="entry name" value="AMINOGLYCOSIDE PHOSPHOTRANSFERASE DOMAIN-CONTAINING PROTEIN"/>
    <property type="match status" value="1"/>
</dbReference>
<dbReference type="GeneID" id="70193224"/>
<dbReference type="AlphaFoldDB" id="A0A9P8YCB9"/>
<dbReference type="OrthoDB" id="2968323at2759"/>
<evidence type="ECO:0000313" key="2">
    <source>
        <dbReference type="EMBL" id="KAH7035873.1"/>
    </source>
</evidence>
<proteinExistence type="predicted"/>
<feature type="compositionally biased region" description="Low complexity" evidence="1">
    <location>
        <begin position="120"/>
        <end position="134"/>
    </location>
</feature>
<dbReference type="InterPro" id="IPR051678">
    <property type="entry name" value="AGP_Transferase"/>
</dbReference>
<dbReference type="EMBL" id="JAGTJQ010000003">
    <property type="protein sequence ID" value="KAH7035873.1"/>
    <property type="molecule type" value="Genomic_DNA"/>
</dbReference>
<feature type="region of interest" description="Disordered" evidence="1">
    <location>
        <begin position="61"/>
        <end position="82"/>
    </location>
</feature>